<evidence type="ECO:0000313" key="2">
    <source>
        <dbReference type="Proteomes" id="UP000319980"/>
    </source>
</evidence>
<keyword evidence="2" id="KW-1185">Reference proteome</keyword>
<proteinExistence type="predicted"/>
<comment type="caution">
    <text evidence="1">The sequence shown here is derived from an EMBL/GenBank/DDBJ whole genome shotgun (WGS) entry which is preliminary data.</text>
</comment>
<name>A0A5C5U6H0_9GAMM</name>
<dbReference type="EMBL" id="VOHK01000003">
    <property type="protein sequence ID" value="TWT21195.1"/>
    <property type="molecule type" value="Genomic_DNA"/>
</dbReference>
<dbReference type="AlphaFoldDB" id="A0A5C5U6H0"/>
<dbReference type="Proteomes" id="UP000319980">
    <property type="component" value="Unassembled WGS sequence"/>
</dbReference>
<organism evidence="1 2">
    <name type="scientific">Luteimonas marina</name>
    <dbReference type="NCBI Taxonomy" id="488485"/>
    <lineage>
        <taxon>Bacteria</taxon>
        <taxon>Pseudomonadati</taxon>
        <taxon>Pseudomonadota</taxon>
        <taxon>Gammaproteobacteria</taxon>
        <taxon>Lysobacterales</taxon>
        <taxon>Lysobacteraceae</taxon>
        <taxon>Luteimonas</taxon>
    </lineage>
</organism>
<protein>
    <submittedName>
        <fullName evidence="1">Uncharacterized protein</fullName>
    </submittedName>
</protein>
<evidence type="ECO:0000313" key="1">
    <source>
        <dbReference type="EMBL" id="TWT21195.1"/>
    </source>
</evidence>
<sequence>MWILLMVLTGCGFEPSGEYVGAPDAEMAVLVFNAEDKRVLMVGHQTNRHGVRILRNEEGVSFRADGRPVSMGDLLFGKQIRKAGGYHVRKGEVVITATLDQYTLRKKFGGCLEGVAGLKGVYCRQ</sequence>
<dbReference type="RefSeq" id="WP_146386694.1">
    <property type="nucleotide sequence ID" value="NZ_VOHK01000003.1"/>
</dbReference>
<reference evidence="1 2" key="1">
    <citation type="journal article" date="2008" name="Int. J. Syst. Evol. Microbiol.">
        <title>Luteimonas marina sp. nov., isolated from seawater.</title>
        <authorList>
            <person name="Baik K.S."/>
            <person name="Park S.C."/>
            <person name="Kim M.S."/>
            <person name="Kim E.M."/>
            <person name="Park C."/>
            <person name="Chun J."/>
            <person name="Seong C.N."/>
        </authorList>
    </citation>
    <scope>NUCLEOTIDE SEQUENCE [LARGE SCALE GENOMIC DNA]</scope>
    <source>
        <strain evidence="1 2">FR1330</strain>
    </source>
</reference>
<gene>
    <name evidence="1" type="ORF">FQY83_07485</name>
</gene>
<accession>A0A5C5U6H0</accession>